<keyword evidence="5" id="KW-1185">Reference proteome</keyword>
<dbReference type="AlphaFoldDB" id="A0A2T0XC25"/>
<evidence type="ECO:0000259" key="3">
    <source>
        <dbReference type="PROSITE" id="PS50110"/>
    </source>
</evidence>
<comment type="caution">
    <text evidence="4">The sequence shown here is derived from an EMBL/GenBank/DDBJ whole genome shotgun (WGS) entry which is preliminary data.</text>
</comment>
<dbReference type="Proteomes" id="UP000238308">
    <property type="component" value="Unassembled WGS sequence"/>
</dbReference>
<evidence type="ECO:0000313" key="4">
    <source>
        <dbReference type="EMBL" id="PRY96476.1"/>
    </source>
</evidence>
<keyword evidence="1" id="KW-0597">Phosphoprotein</keyword>
<dbReference type="SMART" id="SM00448">
    <property type="entry name" value="REC"/>
    <property type="match status" value="1"/>
</dbReference>
<evidence type="ECO:0000313" key="5">
    <source>
        <dbReference type="Proteomes" id="UP000238308"/>
    </source>
</evidence>
<dbReference type="Pfam" id="PF00072">
    <property type="entry name" value="Response_reg"/>
    <property type="match status" value="1"/>
</dbReference>
<protein>
    <submittedName>
        <fullName evidence="4">Two-component system chemotaxis response regulator CheY</fullName>
    </submittedName>
</protein>
<dbReference type="GO" id="GO:0000160">
    <property type="term" value="P:phosphorelay signal transduction system"/>
    <property type="evidence" value="ECO:0007669"/>
    <property type="project" value="InterPro"/>
</dbReference>
<comment type="caution">
    <text evidence="2">Lacks conserved residue(s) required for the propagation of feature annotation.</text>
</comment>
<organism evidence="4 5">
    <name type="scientific">Jezberella montanilacus</name>
    <dbReference type="NCBI Taxonomy" id="323426"/>
    <lineage>
        <taxon>Bacteria</taxon>
        <taxon>Pseudomonadati</taxon>
        <taxon>Pseudomonadota</taxon>
        <taxon>Betaproteobacteria</taxon>
        <taxon>Burkholderiales</taxon>
        <taxon>Alcaligenaceae</taxon>
        <taxon>Jezberella</taxon>
    </lineage>
</organism>
<dbReference type="InterPro" id="IPR050595">
    <property type="entry name" value="Bact_response_regulator"/>
</dbReference>
<feature type="domain" description="Response regulatory" evidence="3">
    <location>
        <begin position="11"/>
        <end position="128"/>
    </location>
</feature>
<dbReference type="InterPro" id="IPR001789">
    <property type="entry name" value="Sig_transdc_resp-reg_receiver"/>
</dbReference>
<dbReference type="PROSITE" id="PS50110">
    <property type="entry name" value="RESPONSE_REGULATORY"/>
    <property type="match status" value="1"/>
</dbReference>
<dbReference type="SUPFAM" id="SSF52172">
    <property type="entry name" value="CheY-like"/>
    <property type="match status" value="1"/>
</dbReference>
<gene>
    <name evidence="4" type="ORF">BCM14_2715</name>
</gene>
<evidence type="ECO:0000256" key="1">
    <source>
        <dbReference type="ARBA" id="ARBA00022553"/>
    </source>
</evidence>
<reference evidence="4 5" key="1">
    <citation type="submission" date="2018-03" db="EMBL/GenBank/DDBJ databases">
        <title>Genomic Encyclopedia of Type Strains, Phase III (KMG-III): the genomes of soil and plant-associated and newly described type strains.</title>
        <authorList>
            <person name="Whitman W."/>
        </authorList>
    </citation>
    <scope>NUCLEOTIDE SEQUENCE [LARGE SCALE GENOMIC DNA]</scope>
    <source>
        <strain evidence="4 5">MWH-P2sevCIIIb</strain>
    </source>
</reference>
<proteinExistence type="predicted"/>
<dbReference type="EMBL" id="PVTV01000017">
    <property type="protein sequence ID" value="PRY96476.1"/>
    <property type="molecule type" value="Genomic_DNA"/>
</dbReference>
<accession>A0A2T0XC25</accession>
<dbReference type="InterPro" id="IPR011006">
    <property type="entry name" value="CheY-like_superfamily"/>
</dbReference>
<dbReference type="PANTHER" id="PTHR44591">
    <property type="entry name" value="STRESS RESPONSE REGULATOR PROTEIN 1"/>
    <property type="match status" value="1"/>
</dbReference>
<evidence type="ECO:0000256" key="2">
    <source>
        <dbReference type="PROSITE-ProRule" id="PRU00169"/>
    </source>
</evidence>
<dbReference type="Gene3D" id="3.40.50.2300">
    <property type="match status" value="1"/>
</dbReference>
<dbReference type="PANTHER" id="PTHR44591:SF23">
    <property type="entry name" value="CHEY SUBFAMILY"/>
    <property type="match status" value="1"/>
</dbReference>
<dbReference type="OrthoDB" id="9801101at2"/>
<sequence>MSQTTKYMSTRFLIVDHSAVMRRMIKHSLKEAGYTVTDETDNCLNAIRKLQQKSHDFVIAELNAPHMDGLMLLHTIRSDPELANTPVIIISATSRKDDVLAAAKAGANGYVVKPFSISILARKIIRVLDKMTLAANQQT</sequence>
<dbReference type="RefSeq" id="WP_106228543.1">
    <property type="nucleotide sequence ID" value="NZ_PVTV01000017.1"/>
</dbReference>
<name>A0A2T0XC25_9BURK</name>